<accession>A0ACB8D289</accession>
<protein>
    <submittedName>
        <fullName evidence="1">Uncharacterized protein</fullName>
    </submittedName>
</protein>
<reference evidence="1" key="1">
    <citation type="submission" date="2020-05" db="EMBL/GenBank/DDBJ databases">
        <title>Large-scale comparative analyses of tick genomes elucidate their genetic diversity and vector capacities.</title>
        <authorList>
            <person name="Jia N."/>
            <person name="Wang J."/>
            <person name="Shi W."/>
            <person name="Du L."/>
            <person name="Sun Y."/>
            <person name="Zhan W."/>
            <person name="Jiang J."/>
            <person name="Wang Q."/>
            <person name="Zhang B."/>
            <person name="Ji P."/>
            <person name="Sakyi L.B."/>
            <person name="Cui X."/>
            <person name="Yuan T."/>
            <person name="Jiang B."/>
            <person name="Yang W."/>
            <person name="Lam T.T.-Y."/>
            <person name="Chang Q."/>
            <person name="Ding S."/>
            <person name="Wang X."/>
            <person name="Zhu J."/>
            <person name="Ruan X."/>
            <person name="Zhao L."/>
            <person name="Wei J."/>
            <person name="Que T."/>
            <person name="Du C."/>
            <person name="Cheng J."/>
            <person name="Dai P."/>
            <person name="Han X."/>
            <person name="Huang E."/>
            <person name="Gao Y."/>
            <person name="Liu J."/>
            <person name="Shao H."/>
            <person name="Ye R."/>
            <person name="Li L."/>
            <person name="Wei W."/>
            <person name="Wang X."/>
            <person name="Wang C."/>
            <person name="Yang T."/>
            <person name="Huo Q."/>
            <person name="Li W."/>
            <person name="Guo W."/>
            <person name="Chen H."/>
            <person name="Zhou L."/>
            <person name="Ni X."/>
            <person name="Tian J."/>
            <person name="Zhou Y."/>
            <person name="Sheng Y."/>
            <person name="Liu T."/>
            <person name="Pan Y."/>
            <person name="Xia L."/>
            <person name="Li J."/>
            <person name="Zhao F."/>
            <person name="Cao W."/>
        </authorList>
    </citation>
    <scope>NUCLEOTIDE SEQUENCE</scope>
    <source>
        <strain evidence="1">Dsil-2018</strain>
    </source>
</reference>
<comment type="caution">
    <text evidence="1">The sequence shown here is derived from an EMBL/GenBank/DDBJ whole genome shotgun (WGS) entry which is preliminary data.</text>
</comment>
<dbReference type="EMBL" id="CM023472">
    <property type="protein sequence ID" value="KAH7958490.1"/>
    <property type="molecule type" value="Genomic_DNA"/>
</dbReference>
<evidence type="ECO:0000313" key="1">
    <source>
        <dbReference type="EMBL" id="KAH7958490.1"/>
    </source>
</evidence>
<evidence type="ECO:0000313" key="2">
    <source>
        <dbReference type="Proteomes" id="UP000821865"/>
    </source>
</evidence>
<name>A0ACB8D289_DERSI</name>
<sequence>MRCSRPGASDNGAASTNNNPRQEVFAKTRRSRSRRTPRDGGRRAAVSAQSVVMTEGLRSVQEVQARRNPVDVPRSCCLRVLALTVVAAAPYRCLFSAYPFFNRIQSSVMDDVLHSDTPVVVSAPTGSGKTAVLELALVRLLNASRTDGDEQGPRARAVYVSPLKALCRERLCEWRAKLSSVGVHCAEYTGDTDDDHDREALLGAQLLLTTPEKWDGCTRRWPEAVRPDLVLVDEMQTVSEADRGAVLEAVLTRTKLLRRRDRLRIVGVCGCVENARDPLLFLNSGRCSLGMYQMALACRFPASARPVPLRRVVLGYPCSSNTSDFRFDMALSYKLAAVINAHSAGKPALVFCSTRKGAVQAATVLASSLGPIRRPAFSKELLATAAAIRDAKLRELVQRSGVGWHHAGLEASDRDALESLFRAGALRALVSTSTLAVGVNLPARLVVVRGTTTYGGRPQPYPELVLEQMVGRAGRPQPTHTLRSKQPGVAYSSPLLHRAQYDTCGTAVIMTKSSLKSEYEAQCQGLSVLESSLLRAGLAEHLNVELVLGSLPRPDLSGCLAWARETFLHVRLLKNPKHYGFPPGLTRSGAEEALQGLCREAVEALSAAGLVNVDRDTGCLKPNGAGCLMARQCISLDTMRRFSELGGKLSLADLLWSLSCCSEFADVQLRNNEKAALNALNGSRRKPGIRRVYSSIMHVVTDMRAERIQDGAQPAATYRGII</sequence>
<proteinExistence type="predicted"/>
<keyword evidence="2" id="KW-1185">Reference proteome</keyword>
<organism evidence="1 2">
    <name type="scientific">Dermacentor silvarum</name>
    <name type="common">Tick</name>
    <dbReference type="NCBI Taxonomy" id="543639"/>
    <lineage>
        <taxon>Eukaryota</taxon>
        <taxon>Metazoa</taxon>
        <taxon>Ecdysozoa</taxon>
        <taxon>Arthropoda</taxon>
        <taxon>Chelicerata</taxon>
        <taxon>Arachnida</taxon>
        <taxon>Acari</taxon>
        <taxon>Parasitiformes</taxon>
        <taxon>Ixodida</taxon>
        <taxon>Ixodoidea</taxon>
        <taxon>Ixodidae</taxon>
        <taxon>Rhipicephalinae</taxon>
        <taxon>Dermacentor</taxon>
    </lineage>
</organism>
<gene>
    <name evidence="1" type="ORF">HPB49_002006</name>
</gene>
<dbReference type="Proteomes" id="UP000821865">
    <property type="component" value="Chromosome 3"/>
</dbReference>